<dbReference type="EMBL" id="JPKR02000005">
    <property type="protein sequence ID" value="KGD79606.1"/>
    <property type="molecule type" value="Genomic_DNA"/>
</dbReference>
<dbReference type="eggNOG" id="ENOG50331AY">
    <property type="taxonomic scope" value="Bacteria"/>
</dbReference>
<dbReference type="STRING" id="642227.HA49_03215"/>
<reference evidence="1" key="1">
    <citation type="submission" date="2014-12" db="EMBL/GenBank/DDBJ databases">
        <title>The draft genome of the Tatumella morbirosei type strain, LMG23360T isolated from pineapple rot.</title>
        <authorList>
            <person name="Smits T.H."/>
            <person name="Palmer M."/>
            <person name="Venter S.N."/>
            <person name="Duffy B."/>
            <person name="Steenkamp E.T."/>
            <person name="Chan W.Y."/>
            <person name="Coutinho T.A."/>
            <person name="Coetzee M.P."/>
            <person name="De Maayer P."/>
        </authorList>
    </citation>
    <scope>NUCLEOTIDE SEQUENCE [LARGE SCALE GENOMIC DNA]</scope>
    <source>
        <strain evidence="1">LMG 23360</strain>
    </source>
</reference>
<evidence type="ECO:0000313" key="1">
    <source>
        <dbReference type="EMBL" id="KGD79606.1"/>
    </source>
</evidence>
<comment type="caution">
    <text evidence="1">The sequence shown here is derived from an EMBL/GenBank/DDBJ whole genome shotgun (WGS) entry which is preliminary data.</text>
</comment>
<name>A0A095TS10_9GAMM</name>
<dbReference type="InterPro" id="IPR009962">
    <property type="entry name" value="DUF1488"/>
</dbReference>
<dbReference type="Pfam" id="PF07369">
    <property type="entry name" value="DUF1488"/>
    <property type="match status" value="1"/>
</dbReference>
<dbReference type="Gene3D" id="3.30.160.140">
    <property type="entry name" value="Shew3726-like"/>
    <property type="match status" value="1"/>
</dbReference>
<protein>
    <submittedName>
        <fullName evidence="1">Uncharacterized protein</fullName>
    </submittedName>
</protein>
<dbReference type="AlphaFoldDB" id="A0A095TS10"/>
<dbReference type="Proteomes" id="UP000029577">
    <property type="component" value="Unassembled WGS sequence"/>
</dbReference>
<dbReference type="InterPro" id="IPR036692">
    <property type="entry name" value="Shew3726-like_sf"/>
</dbReference>
<sequence length="85" mass="10009">MNQSIQFPDREEWDEVRKAVCFPALSNGMQLQCAVSATELHRRFGDGPALDLFREYRWDIEEEMESVIAADHDDQDGWFWLSSER</sequence>
<accession>A0A095TS10</accession>
<keyword evidence="2" id="KW-1185">Reference proteome</keyword>
<evidence type="ECO:0000313" key="2">
    <source>
        <dbReference type="Proteomes" id="UP000029577"/>
    </source>
</evidence>
<dbReference type="SUPFAM" id="SSF160272">
    <property type="entry name" value="Shew3726-like"/>
    <property type="match status" value="1"/>
</dbReference>
<dbReference type="RefSeq" id="WP_038016666.1">
    <property type="nucleotide sequence ID" value="NZ_JPKR02000005.1"/>
</dbReference>
<dbReference type="OrthoDB" id="6465020at2"/>
<proteinExistence type="predicted"/>
<gene>
    <name evidence="1" type="ORF">HA49_03215</name>
</gene>
<organism evidence="1 2">
    <name type="scientific">Tatumella morbirosei</name>
    <dbReference type="NCBI Taxonomy" id="642227"/>
    <lineage>
        <taxon>Bacteria</taxon>
        <taxon>Pseudomonadati</taxon>
        <taxon>Pseudomonadota</taxon>
        <taxon>Gammaproteobacteria</taxon>
        <taxon>Enterobacterales</taxon>
        <taxon>Erwiniaceae</taxon>
        <taxon>Tatumella</taxon>
    </lineage>
</organism>